<dbReference type="KEGG" id="smm:Smp_202660"/>
<feature type="chain" id="PRO_5030172008" evidence="1">
    <location>
        <begin position="24"/>
        <end position="60"/>
    </location>
</feature>
<proteinExistence type="predicted"/>
<dbReference type="GeneID" id="29830580"/>
<reference evidence="3" key="2">
    <citation type="submission" date="2018-12" db="UniProtKB">
        <authorList>
            <consortium name="WormBaseParasite"/>
        </authorList>
    </citation>
    <scope>IDENTIFICATION</scope>
    <source>
        <strain evidence="3">Puerto Rican</strain>
    </source>
</reference>
<dbReference type="InParanoid" id="G4VIU2"/>
<feature type="signal peptide" evidence="1">
    <location>
        <begin position="1"/>
        <end position="23"/>
    </location>
</feature>
<dbReference type="HOGENOM" id="CLU_2944576_0_0_1"/>
<name>G4VIU2_SCHMA</name>
<reference evidence="2" key="1">
    <citation type="journal article" date="2012" name="PLoS Negl. Trop. Dis.">
        <title>A systematically improved high quality genome and transcriptome of the human blood fluke Schistosoma mansoni.</title>
        <authorList>
            <person name="Protasio A.V."/>
            <person name="Tsai I.J."/>
            <person name="Babbage A."/>
            <person name="Nichol S."/>
            <person name="Hunt M."/>
            <person name="Aslett M.A."/>
            <person name="De Silva N."/>
            <person name="Velarde G.S."/>
            <person name="Anderson T.J."/>
            <person name="Clark R.C."/>
            <person name="Davidson C."/>
            <person name="Dillon G.P."/>
            <person name="Holroyd N.E."/>
            <person name="LoVerde P.T."/>
            <person name="Lloyd C."/>
            <person name="McQuillan J."/>
            <person name="Oliveira G."/>
            <person name="Otto T.D."/>
            <person name="Parker-Manuel S.J."/>
            <person name="Quail M.A."/>
            <person name="Wilson R.A."/>
            <person name="Zerlotini A."/>
            <person name="Dunne D.W."/>
            <person name="Berriman M."/>
        </authorList>
    </citation>
    <scope>NUCLEOTIDE SEQUENCE [LARGE SCALE GENOMIC DNA]</scope>
    <source>
        <strain evidence="2">Puerto Rican</strain>
    </source>
</reference>
<evidence type="ECO:0000313" key="2">
    <source>
        <dbReference type="Proteomes" id="UP000008854"/>
    </source>
</evidence>
<protein>
    <submittedName>
        <fullName evidence="3">Smp_202660</fullName>
    </submittedName>
</protein>
<dbReference type="AlphaFoldDB" id="G4VIU2"/>
<organism evidence="2 3">
    <name type="scientific">Schistosoma mansoni</name>
    <name type="common">Blood fluke</name>
    <dbReference type="NCBI Taxonomy" id="6183"/>
    <lineage>
        <taxon>Eukaryota</taxon>
        <taxon>Metazoa</taxon>
        <taxon>Spiralia</taxon>
        <taxon>Lophotrochozoa</taxon>
        <taxon>Platyhelminthes</taxon>
        <taxon>Trematoda</taxon>
        <taxon>Digenea</taxon>
        <taxon>Strigeidida</taxon>
        <taxon>Schistosomatoidea</taxon>
        <taxon>Schistosomatidae</taxon>
        <taxon>Schistosoma</taxon>
    </lineage>
</organism>
<sequence length="60" mass="7066">MRLFFYIWKKVLIIISMLNNTQGDFELSPMTMIRFITNLDHLYRIIGDLLELDGNSVTNS</sequence>
<dbReference type="WBParaSite" id="Smp_202660.1">
    <property type="protein sequence ID" value="Smp_202660.1"/>
    <property type="gene ID" value="Smp_202660"/>
</dbReference>
<dbReference type="Proteomes" id="UP000008854">
    <property type="component" value="Unassembled WGS sequence"/>
</dbReference>
<evidence type="ECO:0000313" key="3">
    <source>
        <dbReference type="WBParaSite" id="Smp_202660.1"/>
    </source>
</evidence>
<keyword evidence="1" id="KW-0732">Signal</keyword>
<keyword evidence="2" id="KW-1185">Reference proteome</keyword>
<dbReference type="CTD" id="29830580"/>
<accession>G4VIU2</accession>
<evidence type="ECO:0000256" key="1">
    <source>
        <dbReference type="SAM" id="SignalP"/>
    </source>
</evidence>
<dbReference type="RefSeq" id="XP_018651948.1">
    <property type="nucleotide sequence ID" value="XM_018796848.1"/>
</dbReference>